<name>A0AAD7KIB6_9AGAR</name>
<proteinExistence type="predicted"/>
<gene>
    <name evidence="1" type="ORF">B0H16DRAFT_1490178</name>
</gene>
<accession>A0AAD7KIB6</accession>
<comment type="caution">
    <text evidence="1">The sequence shown here is derived from an EMBL/GenBank/DDBJ whole genome shotgun (WGS) entry which is preliminary data.</text>
</comment>
<reference evidence="1" key="1">
    <citation type="submission" date="2023-03" db="EMBL/GenBank/DDBJ databases">
        <title>Massive genome expansion in bonnet fungi (Mycena s.s.) driven by repeated elements and novel gene families across ecological guilds.</title>
        <authorList>
            <consortium name="Lawrence Berkeley National Laboratory"/>
            <person name="Harder C.B."/>
            <person name="Miyauchi S."/>
            <person name="Viragh M."/>
            <person name="Kuo A."/>
            <person name="Thoen E."/>
            <person name="Andreopoulos B."/>
            <person name="Lu D."/>
            <person name="Skrede I."/>
            <person name="Drula E."/>
            <person name="Henrissat B."/>
            <person name="Morin E."/>
            <person name="Kohler A."/>
            <person name="Barry K."/>
            <person name="LaButti K."/>
            <person name="Morin E."/>
            <person name="Salamov A."/>
            <person name="Lipzen A."/>
            <person name="Mereny Z."/>
            <person name="Hegedus B."/>
            <person name="Baldrian P."/>
            <person name="Stursova M."/>
            <person name="Weitz H."/>
            <person name="Taylor A."/>
            <person name="Grigoriev I.V."/>
            <person name="Nagy L.G."/>
            <person name="Martin F."/>
            <person name="Kauserud H."/>
        </authorList>
    </citation>
    <scope>NUCLEOTIDE SEQUENCE</scope>
    <source>
        <strain evidence="1">CBHHK182m</strain>
    </source>
</reference>
<dbReference type="Proteomes" id="UP001215598">
    <property type="component" value="Unassembled WGS sequence"/>
</dbReference>
<dbReference type="AlphaFoldDB" id="A0AAD7KIB6"/>
<sequence length="268" mass="30616">MVKKKWGPDRVASFVQWLATDPSQQTKLGGFEHSMILGYDTDAATDPKRSWSTFTNSGGIYQYLTGHRKEMEKVVAKYREEYYIIRKETWEDLTDEYTPEMQLQLHKFWSESSMGWLFTDCKLFLNDRKMFIETQVESLESQIAGARGEVIAEPQFADVVLSNTVSFHICPIATVKWLHACSAVRRSLPTAFWDPYWPLNSVVLVTNDAKDLDLAGRNGGLAFEYSVTLTENLLTALVTHVCGNLVWPAKFKIHRIASVKRFMNGLSL</sequence>
<evidence type="ECO:0000313" key="1">
    <source>
        <dbReference type="EMBL" id="KAJ7786366.1"/>
    </source>
</evidence>
<organism evidence="1 2">
    <name type="scientific">Mycena metata</name>
    <dbReference type="NCBI Taxonomy" id="1033252"/>
    <lineage>
        <taxon>Eukaryota</taxon>
        <taxon>Fungi</taxon>
        <taxon>Dikarya</taxon>
        <taxon>Basidiomycota</taxon>
        <taxon>Agaricomycotina</taxon>
        <taxon>Agaricomycetes</taxon>
        <taxon>Agaricomycetidae</taxon>
        <taxon>Agaricales</taxon>
        <taxon>Marasmiineae</taxon>
        <taxon>Mycenaceae</taxon>
        <taxon>Mycena</taxon>
    </lineage>
</organism>
<keyword evidence="2" id="KW-1185">Reference proteome</keyword>
<evidence type="ECO:0000313" key="2">
    <source>
        <dbReference type="Proteomes" id="UP001215598"/>
    </source>
</evidence>
<protein>
    <submittedName>
        <fullName evidence="1">Uncharacterized protein</fullName>
    </submittedName>
</protein>
<dbReference type="EMBL" id="JARKIB010000001">
    <property type="protein sequence ID" value="KAJ7786366.1"/>
    <property type="molecule type" value="Genomic_DNA"/>
</dbReference>